<evidence type="ECO:0000256" key="2">
    <source>
        <dbReference type="SAM" id="Phobius"/>
    </source>
</evidence>
<keyword evidence="4" id="KW-1185">Reference proteome</keyword>
<feature type="transmembrane region" description="Helical" evidence="2">
    <location>
        <begin position="251"/>
        <end position="271"/>
    </location>
</feature>
<dbReference type="EMBL" id="FUHU01000020">
    <property type="protein sequence ID" value="SJM52687.1"/>
    <property type="molecule type" value="Genomic_DNA"/>
</dbReference>
<evidence type="ECO:0000313" key="3">
    <source>
        <dbReference type="EMBL" id="SJM52687.1"/>
    </source>
</evidence>
<organism evidence="3 4">
    <name type="scientific">Agrococcus casei LMG 22410</name>
    <dbReference type="NCBI Taxonomy" id="1255656"/>
    <lineage>
        <taxon>Bacteria</taxon>
        <taxon>Bacillati</taxon>
        <taxon>Actinomycetota</taxon>
        <taxon>Actinomycetes</taxon>
        <taxon>Micrococcales</taxon>
        <taxon>Microbacteriaceae</taxon>
        <taxon>Agrococcus</taxon>
    </lineage>
</organism>
<keyword evidence="2" id="KW-0472">Membrane</keyword>
<evidence type="ECO:0000256" key="1">
    <source>
        <dbReference type="SAM" id="MobiDB-lite"/>
    </source>
</evidence>
<dbReference type="AlphaFoldDB" id="A0A1R4F9Z7"/>
<evidence type="ECO:0000313" key="4">
    <source>
        <dbReference type="Proteomes" id="UP000195787"/>
    </source>
</evidence>
<dbReference type="Proteomes" id="UP000195787">
    <property type="component" value="Unassembled WGS sequence"/>
</dbReference>
<keyword evidence="2" id="KW-0812">Transmembrane</keyword>
<protein>
    <submittedName>
        <fullName evidence="3">Putative membrane protein</fullName>
    </submittedName>
</protein>
<sequence length="429" mass="45940">MAQPNSPAGNEIAPLDCEPSSIRTRGTAIVDLGESMVESARVLKGVKESDYGQFGKAIDKLRNLTDDTYEMLDKAGKLYSPTGEYLVTYADAIATPHWNLRVYSGNCETLWTEYEALPGNKDADPEAKGDDKDDPDAKAADAQNEAKEAKYQEWVTEANSYDSNYKDWSDAFDIAVTNIGDVLDDGLEDDFWDRVDQVVGWIQTALTIAAIVLAIAGMIIGGPIIAAIAAVVAVVTLALTIYQAIRGDKGWLDVALAVVGVIPFGKVGMLWNKAGLKEFGKTAVKNFNPKTYKSGASALKDVWKSGSGNRLATFMKQGDGILTVPKGERGVEILSQLAFGKSSEGLGDSFAKHFTNMRGTGFFPRLLTAPLSLVGGSIEITHSLVGQAFKYSGWVSSIGGLGGLDIPSLKTAPKATTPFGELPVLDIPW</sequence>
<proteinExistence type="predicted"/>
<accession>A0A1R4F9Z7</accession>
<name>A0A1R4F9Z7_9MICO</name>
<feature type="region of interest" description="Disordered" evidence="1">
    <location>
        <begin position="118"/>
        <end position="149"/>
    </location>
</feature>
<feature type="transmembrane region" description="Helical" evidence="2">
    <location>
        <begin position="224"/>
        <end position="245"/>
    </location>
</feature>
<feature type="compositionally biased region" description="Basic and acidic residues" evidence="1">
    <location>
        <begin position="121"/>
        <end position="149"/>
    </location>
</feature>
<dbReference type="GeneID" id="303172237"/>
<reference evidence="3 4" key="1">
    <citation type="submission" date="2017-02" db="EMBL/GenBank/DDBJ databases">
        <authorList>
            <person name="Peterson S.W."/>
        </authorList>
    </citation>
    <scope>NUCLEOTIDE SEQUENCE [LARGE SCALE GENOMIC DNA]</scope>
    <source>
        <strain evidence="3 4">LMG 22410</strain>
    </source>
</reference>
<keyword evidence="2" id="KW-1133">Transmembrane helix</keyword>
<dbReference type="OrthoDB" id="5044126at2"/>
<dbReference type="RefSeq" id="WP_086991124.1">
    <property type="nucleotide sequence ID" value="NZ_FUHU01000020.1"/>
</dbReference>
<gene>
    <name evidence="3" type="ORF">CZ674_03330</name>
</gene>
<feature type="transmembrane region" description="Helical" evidence="2">
    <location>
        <begin position="198"/>
        <end position="217"/>
    </location>
</feature>